<dbReference type="Gene3D" id="3.20.20.70">
    <property type="entry name" value="Aldolase class I"/>
    <property type="match status" value="1"/>
</dbReference>
<dbReference type="Proteomes" id="UP000235861">
    <property type="component" value="Unassembled WGS sequence"/>
</dbReference>
<dbReference type="EMBL" id="PGGC01000077">
    <property type="protein sequence ID" value="PJG59166.1"/>
    <property type="molecule type" value="Genomic_DNA"/>
</dbReference>
<evidence type="ECO:0000313" key="16">
    <source>
        <dbReference type="Proteomes" id="UP000235861"/>
    </source>
</evidence>
<comment type="caution">
    <text evidence="15">The sequence shown here is derived from an EMBL/GenBank/DDBJ whole genome shotgun (WGS) entry which is preliminary data.</text>
</comment>
<accession>A0A2H9U543</accession>
<evidence type="ECO:0000256" key="13">
    <source>
        <dbReference type="PIRSR" id="PIRSR006621-2"/>
    </source>
</evidence>
<gene>
    <name evidence="10" type="primary">dusA</name>
    <name evidence="15" type="ORF">CUC53_08600</name>
</gene>
<keyword evidence="3 10" id="KW-0285">Flavoprotein</keyword>
<comment type="catalytic activity">
    <reaction evidence="10">
        <text>5,6-dihydrouridine(20a) in tRNA + NAD(+) = uridine(20a) in tRNA + NADH + H(+)</text>
        <dbReference type="Rhea" id="RHEA:53348"/>
        <dbReference type="Rhea" id="RHEA-COMP:13535"/>
        <dbReference type="Rhea" id="RHEA-COMP:13536"/>
        <dbReference type="ChEBI" id="CHEBI:15378"/>
        <dbReference type="ChEBI" id="CHEBI:57540"/>
        <dbReference type="ChEBI" id="CHEBI:57945"/>
        <dbReference type="ChEBI" id="CHEBI:65315"/>
        <dbReference type="ChEBI" id="CHEBI:74443"/>
    </reaction>
</comment>
<dbReference type="HAMAP" id="MF_02041">
    <property type="entry name" value="DusA_subfam"/>
    <property type="match status" value="1"/>
</dbReference>
<evidence type="ECO:0000256" key="2">
    <source>
        <dbReference type="ARBA" id="ARBA00022555"/>
    </source>
</evidence>
<sequence length="355" mass="39686">MTQKQSSKNPVKSGAEAISGKLAHRQTFSIAPMLDWTDRHCRYFHRLMSKQTLLYTEMVTTGAIIHGKGDYLGYSVQEHPLALQLGGSNPADLARCAKLAEERGYDEVNLNVGCPSDRVQNGRFGACLMGEPALVADCVKAMRDVVNIPVTVKTRIGIDDQDSYPFLQAFIEQVRDAGCDTFIVHARKAWLSGLSPKENREIPPLDYPRVYRVKQDYPELTIAINGGVTSLEQTREHLHHLDGVMMGREAYQNPYLLAQVDQQIFGMTSAVPSRHEVVRMMLPYIEQELAKGNYLSHMTRHMLGLFQHMQGARAWRRHLSENACKPGAGIEVVLDAMAHVPEDAATGLNIDHPVR</sequence>
<dbReference type="InterPro" id="IPR018517">
    <property type="entry name" value="tRNA_hU_synthase_CS"/>
</dbReference>
<feature type="binding site" evidence="10 13">
    <location>
        <position position="185"/>
    </location>
    <ligand>
        <name>FMN</name>
        <dbReference type="ChEBI" id="CHEBI:58210"/>
    </ligand>
</feature>
<feature type="binding site" evidence="10 13">
    <location>
        <begin position="225"/>
        <end position="227"/>
    </location>
    <ligand>
        <name>FMN</name>
        <dbReference type="ChEBI" id="CHEBI:58210"/>
    </ligand>
</feature>
<comment type="catalytic activity">
    <reaction evidence="10">
        <text>5,6-dihydrouridine(20) in tRNA + NADP(+) = uridine(20) in tRNA + NADPH + H(+)</text>
        <dbReference type="Rhea" id="RHEA:53336"/>
        <dbReference type="Rhea" id="RHEA-COMP:13533"/>
        <dbReference type="Rhea" id="RHEA-COMP:13534"/>
        <dbReference type="ChEBI" id="CHEBI:15378"/>
        <dbReference type="ChEBI" id="CHEBI:57783"/>
        <dbReference type="ChEBI" id="CHEBI:58349"/>
        <dbReference type="ChEBI" id="CHEBI:65315"/>
        <dbReference type="ChEBI" id="CHEBI:74443"/>
        <dbReference type="EC" id="1.3.1.91"/>
    </reaction>
</comment>
<dbReference type="GO" id="GO:0050660">
    <property type="term" value="F:flavin adenine dinucleotide binding"/>
    <property type="evidence" value="ECO:0007669"/>
    <property type="project" value="InterPro"/>
</dbReference>
<dbReference type="GO" id="GO:0102264">
    <property type="term" value="F:tRNA-dihydrouridine20 synthase activity"/>
    <property type="evidence" value="ECO:0007669"/>
    <property type="project" value="UniProtKB-EC"/>
</dbReference>
<dbReference type="GO" id="GO:0010181">
    <property type="term" value="F:FMN binding"/>
    <property type="evidence" value="ECO:0007669"/>
    <property type="project" value="UniProtKB-UniRule"/>
</dbReference>
<feature type="binding site" evidence="10 13">
    <location>
        <position position="84"/>
    </location>
    <ligand>
        <name>FMN</name>
        <dbReference type="ChEBI" id="CHEBI:58210"/>
    </ligand>
</feature>
<name>A0A2H9U543_9GAMM</name>
<dbReference type="SUPFAM" id="SSF51395">
    <property type="entry name" value="FMN-linked oxidoreductases"/>
    <property type="match status" value="1"/>
</dbReference>
<feature type="domain" description="DUS-like FMN-binding" evidence="14">
    <location>
        <begin position="30"/>
        <end position="331"/>
    </location>
</feature>
<dbReference type="PANTHER" id="PTHR42907">
    <property type="entry name" value="FMN-LINKED OXIDOREDUCTASES SUPERFAMILY PROTEIN"/>
    <property type="match status" value="1"/>
</dbReference>
<dbReference type="Gene3D" id="1.20.120.1460">
    <property type="match status" value="1"/>
</dbReference>
<keyword evidence="13" id="KW-0547">Nucleotide-binding</keyword>
<keyword evidence="4 10" id="KW-0288">FMN</keyword>
<feature type="site" description="Interacts with tRNA; defines subfamily-specific binding signature" evidence="10">
    <location>
        <position position="316"/>
    </location>
</feature>
<evidence type="ECO:0000256" key="6">
    <source>
        <dbReference type="ARBA" id="ARBA00022857"/>
    </source>
</evidence>
<proteinExistence type="inferred from homology"/>
<dbReference type="CDD" id="cd02801">
    <property type="entry name" value="DUS_like_FMN"/>
    <property type="match status" value="1"/>
</dbReference>
<evidence type="ECO:0000256" key="4">
    <source>
        <dbReference type="ARBA" id="ARBA00022643"/>
    </source>
</evidence>
<reference evidence="15 16" key="1">
    <citation type="submission" date="2017-11" db="EMBL/GenBank/DDBJ databases">
        <title>Draft genome sequence of environmental isolate Aeromonas cavernicola sp. nov. MDC 2508.</title>
        <authorList>
            <person name="Colston S.M."/>
            <person name="Navarro A."/>
            <person name="Martinez-Murcia A.J."/>
            <person name="Graf J."/>
        </authorList>
    </citation>
    <scope>NUCLEOTIDE SEQUENCE [LARGE SCALE GENOMIC DNA]</scope>
    <source>
        <strain evidence="15 16">MDC 2508</strain>
    </source>
</reference>
<comment type="function">
    <text evidence="9 10">Catalyzes the synthesis of 5,6-dihydrouridine (D), a modified base found in the D-loop of most tRNAs, via the reduction of the C5-C6 double bond in target uridines. Specifically modifies U20 and U20a in tRNAs.</text>
</comment>
<dbReference type="InterPro" id="IPR035587">
    <property type="entry name" value="DUS-like_FMN-bd"/>
</dbReference>
<dbReference type="GO" id="GO:0000049">
    <property type="term" value="F:tRNA binding"/>
    <property type="evidence" value="ECO:0007669"/>
    <property type="project" value="UniProtKB-UniRule"/>
</dbReference>
<evidence type="ECO:0000256" key="5">
    <source>
        <dbReference type="ARBA" id="ARBA00022694"/>
    </source>
</evidence>
<dbReference type="Pfam" id="PF01207">
    <property type="entry name" value="Dus"/>
    <property type="match status" value="1"/>
</dbReference>
<comment type="catalytic activity">
    <reaction evidence="10">
        <text>5,6-dihydrouridine(20a) in tRNA + NADP(+) = uridine(20a) in tRNA + NADPH + H(+)</text>
        <dbReference type="Rhea" id="RHEA:53344"/>
        <dbReference type="Rhea" id="RHEA-COMP:13535"/>
        <dbReference type="Rhea" id="RHEA-COMP:13536"/>
        <dbReference type="ChEBI" id="CHEBI:15378"/>
        <dbReference type="ChEBI" id="CHEBI:57783"/>
        <dbReference type="ChEBI" id="CHEBI:58349"/>
        <dbReference type="ChEBI" id="CHEBI:65315"/>
        <dbReference type="ChEBI" id="CHEBI:74443"/>
    </reaction>
</comment>
<dbReference type="PIRSF" id="PIRSF006621">
    <property type="entry name" value="Dus"/>
    <property type="match status" value="1"/>
</dbReference>
<comment type="catalytic activity">
    <reaction evidence="10">
        <text>5,6-dihydrouridine(20) in tRNA + NAD(+) = uridine(20) in tRNA + NADH + H(+)</text>
        <dbReference type="Rhea" id="RHEA:53340"/>
        <dbReference type="Rhea" id="RHEA-COMP:13533"/>
        <dbReference type="Rhea" id="RHEA-COMP:13534"/>
        <dbReference type="ChEBI" id="CHEBI:15378"/>
        <dbReference type="ChEBI" id="CHEBI:57540"/>
        <dbReference type="ChEBI" id="CHEBI:57945"/>
        <dbReference type="ChEBI" id="CHEBI:65315"/>
        <dbReference type="ChEBI" id="CHEBI:74443"/>
        <dbReference type="EC" id="1.3.1.91"/>
    </reaction>
</comment>
<protein>
    <recommendedName>
        <fullName evidence="10">tRNA-dihydrouridine(20/20a) synthase</fullName>
        <ecNumber evidence="10">1.3.1.91</ecNumber>
    </recommendedName>
    <alternativeName>
        <fullName evidence="10">U20-specific dihydrouridine synthase</fullName>
        <shortName evidence="10">U20-specific Dus</shortName>
    </alternativeName>
    <alternativeName>
        <fullName evidence="10">tRNA-dihydrouridine synthase A</fullName>
    </alternativeName>
</protein>
<keyword evidence="2 10" id="KW-0820">tRNA-binding</keyword>
<dbReference type="AlphaFoldDB" id="A0A2H9U543"/>
<feature type="binding site" evidence="10 13">
    <location>
        <begin position="247"/>
        <end position="248"/>
    </location>
    <ligand>
        <name>FMN</name>
        <dbReference type="ChEBI" id="CHEBI:58210"/>
    </ligand>
</feature>
<feature type="site" description="Interacts with tRNA; defines subfamily-specific binding signature" evidence="10">
    <location>
        <position position="313"/>
    </location>
</feature>
<dbReference type="GO" id="GO:0102266">
    <property type="term" value="F:tRNA-dihydrouridine20a synthase activity"/>
    <property type="evidence" value="ECO:0007669"/>
    <property type="project" value="RHEA"/>
</dbReference>
<evidence type="ECO:0000256" key="3">
    <source>
        <dbReference type="ARBA" id="ARBA00022630"/>
    </source>
</evidence>
<keyword evidence="7 10" id="KW-0694">RNA-binding</keyword>
<feature type="site" description="Interacts with tRNA" evidence="10">
    <location>
        <position position="111"/>
    </location>
</feature>
<evidence type="ECO:0000256" key="11">
    <source>
        <dbReference type="PIRNR" id="PIRNR006621"/>
    </source>
</evidence>
<dbReference type="NCBIfam" id="NF008774">
    <property type="entry name" value="PRK11815.1"/>
    <property type="match status" value="1"/>
</dbReference>
<dbReference type="OrthoDB" id="9783413at2"/>
<dbReference type="InterPro" id="IPR004653">
    <property type="entry name" value="DusA"/>
</dbReference>
<keyword evidence="5 10" id="KW-0819">tRNA processing</keyword>
<comment type="similarity">
    <text evidence="10">Belongs to the Dus family. DusA subfamily.</text>
</comment>
<keyword evidence="8 10" id="KW-0560">Oxidoreductase</keyword>
<evidence type="ECO:0000259" key="14">
    <source>
        <dbReference type="Pfam" id="PF01207"/>
    </source>
</evidence>
<evidence type="ECO:0000256" key="10">
    <source>
        <dbReference type="HAMAP-Rule" id="MF_02041"/>
    </source>
</evidence>
<dbReference type="EC" id="1.3.1.91" evidence="10"/>
<feature type="site" description="Interacts with tRNA; defines subfamily-specific binding signature" evidence="10">
    <location>
        <position position="197"/>
    </location>
</feature>
<dbReference type="FunFam" id="3.20.20.70:FF:000083">
    <property type="entry name" value="tRNA-dihydrouridine(20/20a) synthase"/>
    <property type="match status" value="1"/>
</dbReference>
<evidence type="ECO:0000256" key="1">
    <source>
        <dbReference type="ARBA" id="ARBA00001917"/>
    </source>
</evidence>
<dbReference type="RefSeq" id="WP_100293769.1">
    <property type="nucleotide sequence ID" value="NZ_PGGC01000077.1"/>
</dbReference>
<dbReference type="InterPro" id="IPR013785">
    <property type="entry name" value="Aldolase_TIM"/>
</dbReference>
<dbReference type="InterPro" id="IPR001269">
    <property type="entry name" value="DUS_fam"/>
</dbReference>
<evidence type="ECO:0000256" key="12">
    <source>
        <dbReference type="PIRSR" id="PIRSR006621-1"/>
    </source>
</evidence>
<comment type="cofactor">
    <cofactor evidence="1 10 11 13">
        <name>FMN</name>
        <dbReference type="ChEBI" id="CHEBI:58210"/>
    </cofactor>
</comment>
<feature type="site" description="Interacts with tRNA" evidence="10">
    <location>
        <position position="200"/>
    </location>
</feature>
<feature type="active site" description="Proton donor" evidence="10 12">
    <location>
        <position position="114"/>
    </location>
</feature>
<comment type="similarity">
    <text evidence="11">Belongs to the dus family.</text>
</comment>
<dbReference type="NCBIfam" id="TIGR00742">
    <property type="entry name" value="yjbN"/>
    <property type="match status" value="1"/>
</dbReference>
<organism evidence="15 16">
    <name type="scientific">Aeromonas cavernicola</name>
    <dbReference type="NCBI Taxonomy" id="1006623"/>
    <lineage>
        <taxon>Bacteria</taxon>
        <taxon>Pseudomonadati</taxon>
        <taxon>Pseudomonadota</taxon>
        <taxon>Gammaproteobacteria</taxon>
        <taxon>Aeromonadales</taxon>
        <taxon>Aeromonadaceae</taxon>
        <taxon>Aeromonas</taxon>
    </lineage>
</organism>
<evidence type="ECO:0000256" key="8">
    <source>
        <dbReference type="ARBA" id="ARBA00023002"/>
    </source>
</evidence>
<dbReference type="PROSITE" id="PS01136">
    <property type="entry name" value="UPF0034"/>
    <property type="match status" value="1"/>
</dbReference>
<keyword evidence="16" id="KW-1185">Reference proteome</keyword>
<feature type="binding site" evidence="10 13">
    <location>
        <position position="153"/>
    </location>
    <ligand>
        <name>FMN</name>
        <dbReference type="ChEBI" id="CHEBI:58210"/>
    </ligand>
</feature>
<evidence type="ECO:0000256" key="9">
    <source>
        <dbReference type="ARBA" id="ARBA00058013"/>
    </source>
</evidence>
<dbReference type="PANTHER" id="PTHR42907:SF1">
    <property type="entry name" value="FMN-LINKED OXIDOREDUCTASES SUPERFAMILY PROTEIN"/>
    <property type="match status" value="1"/>
</dbReference>
<keyword evidence="6 10" id="KW-0521">NADP</keyword>
<evidence type="ECO:0000313" key="15">
    <source>
        <dbReference type="EMBL" id="PJG59166.1"/>
    </source>
</evidence>
<evidence type="ECO:0000256" key="7">
    <source>
        <dbReference type="ARBA" id="ARBA00022884"/>
    </source>
</evidence>
<feature type="binding site" evidence="10">
    <location>
        <begin position="32"/>
        <end position="34"/>
    </location>
    <ligand>
        <name>FMN</name>
        <dbReference type="ChEBI" id="CHEBI:58210"/>
    </ligand>
</feature>